<name>A0A0F9E9P1_9ZZZZ</name>
<protein>
    <submittedName>
        <fullName evidence="1">Uncharacterized protein</fullName>
    </submittedName>
</protein>
<dbReference type="AlphaFoldDB" id="A0A0F9E9P1"/>
<proteinExistence type="predicted"/>
<gene>
    <name evidence="1" type="ORF">LCGC14_2393950</name>
</gene>
<dbReference type="EMBL" id="LAZR01035793">
    <property type="protein sequence ID" value="KKL26576.1"/>
    <property type="molecule type" value="Genomic_DNA"/>
</dbReference>
<sequence length="24" mass="2466">AGVVISASDPVAEDYVDGTIWCVV</sequence>
<comment type="caution">
    <text evidence="1">The sequence shown here is derived from an EMBL/GenBank/DDBJ whole genome shotgun (WGS) entry which is preliminary data.</text>
</comment>
<feature type="non-terminal residue" evidence="1">
    <location>
        <position position="1"/>
    </location>
</feature>
<accession>A0A0F9E9P1</accession>
<reference evidence="1" key="1">
    <citation type="journal article" date="2015" name="Nature">
        <title>Complex archaea that bridge the gap between prokaryotes and eukaryotes.</title>
        <authorList>
            <person name="Spang A."/>
            <person name="Saw J.H."/>
            <person name="Jorgensen S.L."/>
            <person name="Zaremba-Niedzwiedzka K."/>
            <person name="Martijn J."/>
            <person name="Lind A.E."/>
            <person name="van Eijk R."/>
            <person name="Schleper C."/>
            <person name="Guy L."/>
            <person name="Ettema T.J."/>
        </authorList>
    </citation>
    <scope>NUCLEOTIDE SEQUENCE</scope>
</reference>
<evidence type="ECO:0000313" key="1">
    <source>
        <dbReference type="EMBL" id="KKL26576.1"/>
    </source>
</evidence>
<organism evidence="1">
    <name type="scientific">marine sediment metagenome</name>
    <dbReference type="NCBI Taxonomy" id="412755"/>
    <lineage>
        <taxon>unclassified sequences</taxon>
        <taxon>metagenomes</taxon>
        <taxon>ecological metagenomes</taxon>
    </lineage>
</organism>